<reference evidence="4" key="1">
    <citation type="submission" date="2023-06" db="EMBL/GenBank/DDBJ databases">
        <title>Reference genome for the Northern bat (Eptesicus nilssonii), a most northern bat species.</title>
        <authorList>
            <person name="Laine V.N."/>
            <person name="Pulliainen A.T."/>
            <person name="Lilley T.M."/>
        </authorList>
    </citation>
    <scope>NUCLEOTIDE SEQUENCE</scope>
    <source>
        <strain evidence="4">BLF_Eptnil</strain>
        <tissue evidence="4">Kidney</tissue>
    </source>
</reference>
<keyword evidence="3" id="KW-0560">Oxidoreductase</keyword>
<dbReference type="AlphaFoldDB" id="A0AA40I5L6"/>
<dbReference type="EMBL" id="JAULJE010000005">
    <property type="protein sequence ID" value="KAK1343473.1"/>
    <property type="molecule type" value="Genomic_DNA"/>
</dbReference>
<name>A0AA40I5L6_CNENI</name>
<keyword evidence="2" id="KW-0575">Peroxidase</keyword>
<gene>
    <name evidence="4" type="ORF">QTO34_016253</name>
</gene>
<dbReference type="InterPro" id="IPR000889">
    <property type="entry name" value="Glutathione_peroxidase"/>
</dbReference>
<sequence>MPKFLSSSNHALALVSFQTDCHAGVSGTIFEYGALTLNGEEYIPFKQYAGKYVLFVNVASY</sequence>
<evidence type="ECO:0000256" key="2">
    <source>
        <dbReference type="ARBA" id="ARBA00022559"/>
    </source>
</evidence>
<comment type="caution">
    <text evidence="4">The sequence shown here is derived from an EMBL/GenBank/DDBJ whole genome shotgun (WGS) entry which is preliminary data.</text>
</comment>
<dbReference type="Proteomes" id="UP001177744">
    <property type="component" value="Unassembled WGS sequence"/>
</dbReference>
<evidence type="ECO:0000313" key="4">
    <source>
        <dbReference type="EMBL" id="KAK1343473.1"/>
    </source>
</evidence>
<protein>
    <recommendedName>
        <fullName evidence="6">Glutathione peroxidase 3</fullName>
    </recommendedName>
</protein>
<evidence type="ECO:0000256" key="3">
    <source>
        <dbReference type="ARBA" id="ARBA00023002"/>
    </source>
</evidence>
<dbReference type="Gene3D" id="3.40.30.10">
    <property type="entry name" value="Glutaredoxin"/>
    <property type="match status" value="1"/>
</dbReference>
<dbReference type="GO" id="GO:0004601">
    <property type="term" value="F:peroxidase activity"/>
    <property type="evidence" value="ECO:0007669"/>
    <property type="project" value="UniProtKB-KW"/>
</dbReference>
<dbReference type="GO" id="GO:0006979">
    <property type="term" value="P:response to oxidative stress"/>
    <property type="evidence" value="ECO:0007669"/>
    <property type="project" value="InterPro"/>
</dbReference>
<evidence type="ECO:0008006" key="6">
    <source>
        <dbReference type="Google" id="ProtNLM"/>
    </source>
</evidence>
<organism evidence="4 5">
    <name type="scientific">Cnephaeus nilssonii</name>
    <name type="common">Northern bat</name>
    <name type="synonym">Eptesicus nilssonii</name>
    <dbReference type="NCBI Taxonomy" id="3371016"/>
    <lineage>
        <taxon>Eukaryota</taxon>
        <taxon>Metazoa</taxon>
        <taxon>Chordata</taxon>
        <taxon>Craniata</taxon>
        <taxon>Vertebrata</taxon>
        <taxon>Euteleostomi</taxon>
        <taxon>Mammalia</taxon>
        <taxon>Eutheria</taxon>
        <taxon>Laurasiatheria</taxon>
        <taxon>Chiroptera</taxon>
        <taxon>Yangochiroptera</taxon>
        <taxon>Vespertilionidae</taxon>
        <taxon>Cnephaeus</taxon>
    </lineage>
</organism>
<accession>A0AA40I5L6</accession>
<keyword evidence="5" id="KW-1185">Reference proteome</keyword>
<dbReference type="PROSITE" id="PS51355">
    <property type="entry name" value="GLUTATHIONE_PEROXID_3"/>
    <property type="match status" value="1"/>
</dbReference>
<evidence type="ECO:0000256" key="1">
    <source>
        <dbReference type="ARBA" id="ARBA00006926"/>
    </source>
</evidence>
<comment type="similarity">
    <text evidence="1">Belongs to the glutathione peroxidase family.</text>
</comment>
<proteinExistence type="inferred from homology"/>
<evidence type="ECO:0000313" key="5">
    <source>
        <dbReference type="Proteomes" id="UP001177744"/>
    </source>
</evidence>